<protein>
    <recommendedName>
        <fullName evidence="1">Ysc84 actin-binding domain-containing protein</fullName>
    </recommendedName>
</protein>
<dbReference type="PROSITE" id="PS51257">
    <property type="entry name" value="PROKAR_LIPOPROTEIN"/>
    <property type="match status" value="1"/>
</dbReference>
<keyword evidence="3" id="KW-1185">Reference proteome</keyword>
<dbReference type="PANTHER" id="PTHR15629">
    <property type="entry name" value="SH3YL1 PROTEIN"/>
    <property type="match status" value="1"/>
</dbReference>
<dbReference type="PANTHER" id="PTHR15629:SF2">
    <property type="entry name" value="SH3 DOMAIN-CONTAINING YSC84-LIKE PROTEIN 1"/>
    <property type="match status" value="1"/>
</dbReference>
<dbReference type="InterPro" id="IPR051702">
    <property type="entry name" value="SH3_domain_YSC84-like"/>
</dbReference>
<accession>A0A564WE74</accession>
<gene>
    <name evidence="2" type="ORF">DF3PA_150091</name>
</gene>
<dbReference type="EMBL" id="UXAT02000007">
    <property type="protein sequence ID" value="VUX45814.1"/>
    <property type="molecule type" value="Genomic_DNA"/>
</dbReference>
<name>A0A564WE74_9PROT</name>
<dbReference type="CDD" id="cd11524">
    <property type="entry name" value="SYLF"/>
    <property type="match status" value="1"/>
</dbReference>
<reference evidence="2" key="1">
    <citation type="submission" date="2018-11" db="EMBL/GenBank/DDBJ databases">
        <authorList>
            <person name="Onetto C."/>
        </authorList>
    </citation>
    <scope>NUCLEOTIDE SEQUENCE [LARGE SCALE GENOMIC DNA]</scope>
</reference>
<dbReference type="InterPro" id="IPR007461">
    <property type="entry name" value="Ysc84_actin-binding"/>
</dbReference>
<dbReference type="Pfam" id="PF04366">
    <property type="entry name" value="Ysc84"/>
    <property type="match status" value="1"/>
</dbReference>
<feature type="domain" description="Ysc84 actin-binding" evidence="1">
    <location>
        <begin position="109"/>
        <end position="230"/>
    </location>
</feature>
<evidence type="ECO:0000259" key="1">
    <source>
        <dbReference type="Pfam" id="PF04366"/>
    </source>
</evidence>
<proteinExistence type="predicted"/>
<organism evidence="2 3">
    <name type="scientific">Candidatus Defluviicoccus seviourii</name>
    <dbReference type="NCBI Taxonomy" id="2565273"/>
    <lineage>
        <taxon>Bacteria</taxon>
        <taxon>Pseudomonadati</taxon>
        <taxon>Pseudomonadota</taxon>
        <taxon>Alphaproteobacteria</taxon>
        <taxon>Rhodospirillales</taxon>
        <taxon>Rhodospirillaceae</taxon>
        <taxon>Defluviicoccus</taxon>
    </lineage>
</organism>
<sequence>MAKYLRASRFAVLAALVGIWIAGCASGVDSRTEAETLVTRARWTVEHFQTRQDDANVLFRQRLKTAHAIAVFPTVTKGAFFVGAAGGQGVILARRPDGSWSDPAFARLTGGSFGLQFGGQSAQVVLLIRSPQALDALLTHPGAIGGEVQMTLGNWGSGLGAATTTNIGADITAFAQAQGVFFGMSLGGAVIERLDSLNAAYYGSQTVSARSILKEGKYVNPGSEPLVAALAVR</sequence>
<dbReference type="AlphaFoldDB" id="A0A564WE74"/>
<comment type="caution">
    <text evidence="2">The sequence shown here is derived from an EMBL/GenBank/DDBJ whole genome shotgun (WGS) entry which is preliminary data.</text>
</comment>
<evidence type="ECO:0000313" key="3">
    <source>
        <dbReference type="Proteomes" id="UP000326641"/>
    </source>
</evidence>
<dbReference type="GO" id="GO:0035091">
    <property type="term" value="F:phosphatidylinositol binding"/>
    <property type="evidence" value="ECO:0007669"/>
    <property type="project" value="TreeGrafter"/>
</dbReference>
<evidence type="ECO:0000313" key="2">
    <source>
        <dbReference type="EMBL" id="VUX45814.1"/>
    </source>
</evidence>
<dbReference type="Proteomes" id="UP000326641">
    <property type="component" value="Unassembled WGS sequence"/>
</dbReference>